<comment type="caution">
    <text evidence="3">The sequence shown here is derived from an EMBL/GenBank/DDBJ whole genome shotgun (WGS) entry which is preliminary data.</text>
</comment>
<dbReference type="Gene3D" id="3.40.50.80">
    <property type="entry name" value="Nucleotide-binding domain of ferredoxin-NADP reductase (FNR) module"/>
    <property type="match status" value="1"/>
</dbReference>
<dbReference type="InterPro" id="IPR001433">
    <property type="entry name" value="OxRdtase_FAD/NAD-bd"/>
</dbReference>
<evidence type="ECO:0000256" key="1">
    <source>
        <dbReference type="SAM" id="SignalP"/>
    </source>
</evidence>
<dbReference type="InterPro" id="IPR039261">
    <property type="entry name" value="FNR_nucleotide-bd"/>
</dbReference>
<evidence type="ECO:0000313" key="3">
    <source>
        <dbReference type="EMBL" id="CAB9505964.1"/>
    </source>
</evidence>
<dbReference type="PANTHER" id="PTHR47215:SF1">
    <property type="entry name" value="F9L1.8 PROTEIN"/>
    <property type="match status" value="1"/>
</dbReference>
<feature type="signal peptide" evidence="1">
    <location>
        <begin position="1"/>
        <end position="21"/>
    </location>
</feature>
<accession>A0A9N8DS57</accession>
<evidence type="ECO:0000313" key="4">
    <source>
        <dbReference type="Proteomes" id="UP001153069"/>
    </source>
</evidence>
<protein>
    <submittedName>
        <fullName evidence="3">Fruit protein</fullName>
    </submittedName>
</protein>
<dbReference type="EMBL" id="CAICTM010000248">
    <property type="protein sequence ID" value="CAB9505964.1"/>
    <property type="molecule type" value="Genomic_DNA"/>
</dbReference>
<dbReference type="Pfam" id="PF00175">
    <property type="entry name" value="NAD_binding_1"/>
    <property type="match status" value="1"/>
</dbReference>
<dbReference type="PANTHER" id="PTHR47215">
    <property type="match status" value="1"/>
</dbReference>
<dbReference type="SUPFAM" id="SSF63380">
    <property type="entry name" value="Riboflavin synthase domain-like"/>
    <property type="match status" value="1"/>
</dbReference>
<feature type="chain" id="PRO_5040232981" evidence="1">
    <location>
        <begin position="22"/>
        <end position="306"/>
    </location>
</feature>
<gene>
    <name evidence="3" type="ORF">SEMRO_249_G098710.1</name>
</gene>
<organism evidence="3 4">
    <name type="scientific">Seminavis robusta</name>
    <dbReference type="NCBI Taxonomy" id="568900"/>
    <lineage>
        <taxon>Eukaryota</taxon>
        <taxon>Sar</taxon>
        <taxon>Stramenopiles</taxon>
        <taxon>Ochrophyta</taxon>
        <taxon>Bacillariophyta</taxon>
        <taxon>Bacillariophyceae</taxon>
        <taxon>Bacillariophycidae</taxon>
        <taxon>Naviculales</taxon>
        <taxon>Naviculaceae</taxon>
        <taxon>Seminavis</taxon>
    </lineage>
</organism>
<proteinExistence type="predicted"/>
<dbReference type="GO" id="GO:0016491">
    <property type="term" value="F:oxidoreductase activity"/>
    <property type="evidence" value="ECO:0007669"/>
    <property type="project" value="InterPro"/>
</dbReference>
<dbReference type="AlphaFoldDB" id="A0A9N8DS57"/>
<evidence type="ECO:0000259" key="2">
    <source>
        <dbReference type="Pfam" id="PF00175"/>
    </source>
</evidence>
<dbReference type="OrthoDB" id="1856718at2759"/>
<keyword evidence="1" id="KW-0732">Signal</keyword>
<dbReference type="SUPFAM" id="SSF52343">
    <property type="entry name" value="Ferredoxin reductase-like, C-terminal NADP-linked domain"/>
    <property type="match status" value="1"/>
</dbReference>
<dbReference type="InterPro" id="IPR017938">
    <property type="entry name" value="Riboflavin_synthase-like_b-brl"/>
</dbReference>
<name>A0A9N8DS57_9STRA</name>
<dbReference type="Proteomes" id="UP001153069">
    <property type="component" value="Unassembled WGS sequence"/>
</dbReference>
<sequence>MYWRVQEFVFLFSLSAAVCLALRPNRHCSSCRPTLSKSHLALAADDSNWWEPTWTDVEIISNEAVSASARAIRVSITDELRDSYRAPGQYIQVKQANADDDDNPNMCFLPLASAPRNDYFEFLVKTNRDDRSWMLEPGVTKLQLSGVLGKGFQPREIDETIMSNGERPNIFGASTIIMAANGSGMASLKAAIESGRLTSGGTLYYGERTKEDLCYKDLYSEWKSKFGFQVVPCLSQPTKDDDLEDSVTPIKEGYVQDVVSSNGLEEHDPATCFALLCGVMEMMDGVTEFLKGEGVSVNTILLNLEG</sequence>
<keyword evidence="4" id="KW-1185">Reference proteome</keyword>
<feature type="domain" description="Oxidoreductase FAD/NAD(P)-binding" evidence="2">
    <location>
        <begin position="199"/>
        <end position="286"/>
    </location>
</feature>
<reference evidence="3" key="1">
    <citation type="submission" date="2020-06" db="EMBL/GenBank/DDBJ databases">
        <authorList>
            <consortium name="Plant Systems Biology data submission"/>
        </authorList>
    </citation>
    <scope>NUCLEOTIDE SEQUENCE</scope>
    <source>
        <strain evidence="3">D6</strain>
    </source>
</reference>